<organism evidence="2 3">
    <name type="scientific">Vespula maculifrons</name>
    <name type="common">Eastern yellow jacket</name>
    <name type="synonym">Wasp</name>
    <dbReference type="NCBI Taxonomy" id="7453"/>
    <lineage>
        <taxon>Eukaryota</taxon>
        <taxon>Metazoa</taxon>
        <taxon>Ecdysozoa</taxon>
        <taxon>Arthropoda</taxon>
        <taxon>Hexapoda</taxon>
        <taxon>Insecta</taxon>
        <taxon>Pterygota</taxon>
        <taxon>Neoptera</taxon>
        <taxon>Endopterygota</taxon>
        <taxon>Hymenoptera</taxon>
        <taxon>Apocrita</taxon>
        <taxon>Aculeata</taxon>
        <taxon>Vespoidea</taxon>
        <taxon>Vespidae</taxon>
        <taxon>Vespinae</taxon>
        <taxon>Vespula</taxon>
    </lineage>
</organism>
<name>A0ABD2CYL1_VESMC</name>
<evidence type="ECO:0000313" key="2">
    <source>
        <dbReference type="EMBL" id="KAL2749238.1"/>
    </source>
</evidence>
<accession>A0ABD2CYL1</accession>
<dbReference type="Proteomes" id="UP001607303">
    <property type="component" value="Unassembled WGS sequence"/>
</dbReference>
<protein>
    <recommendedName>
        <fullName evidence="1">Double jelly roll-like domain-containing protein</fullName>
    </recommendedName>
</protein>
<evidence type="ECO:0000259" key="1">
    <source>
        <dbReference type="Pfam" id="PF21738"/>
    </source>
</evidence>
<dbReference type="InterPro" id="IPR049512">
    <property type="entry name" value="DJR-like_dom"/>
</dbReference>
<keyword evidence="3" id="KW-1185">Reference proteome</keyword>
<dbReference type="AlphaFoldDB" id="A0ABD2CYL1"/>
<gene>
    <name evidence="2" type="ORF">V1477_002178</name>
</gene>
<reference evidence="2 3" key="1">
    <citation type="journal article" date="2024" name="Ann. Entomol. Soc. Am.">
        <title>Genomic analyses of the southern and eastern yellowjacket wasps (Hymenoptera: Vespidae) reveal evolutionary signatures of social life.</title>
        <authorList>
            <person name="Catto M.A."/>
            <person name="Caine P.B."/>
            <person name="Orr S.E."/>
            <person name="Hunt B.G."/>
            <person name="Goodisman M.A.D."/>
        </authorList>
    </citation>
    <scope>NUCLEOTIDE SEQUENCE [LARGE SCALE GENOMIC DNA]</scope>
    <source>
        <strain evidence="2">232</strain>
        <tissue evidence="2">Head and thorax</tissue>
    </source>
</reference>
<sequence length="100" mass="11482">MEDLKWFMKLDSSSPTAEDGHDDEIKSTSSSIVEDRVHLDNNGIVCMFNEIRHKTKGIEVDNSKNIGITMTLKNFYYESLEYSLPLPLLQIKNFNNTNPN</sequence>
<proteinExistence type="predicted"/>
<dbReference type="Pfam" id="PF21738">
    <property type="entry name" value="DJR-like_dom"/>
    <property type="match status" value="1"/>
</dbReference>
<dbReference type="EMBL" id="JAYRBN010000027">
    <property type="protein sequence ID" value="KAL2749238.1"/>
    <property type="molecule type" value="Genomic_DNA"/>
</dbReference>
<feature type="domain" description="Double jelly roll-like" evidence="1">
    <location>
        <begin position="37"/>
        <end position="76"/>
    </location>
</feature>
<evidence type="ECO:0000313" key="3">
    <source>
        <dbReference type="Proteomes" id="UP001607303"/>
    </source>
</evidence>
<comment type="caution">
    <text evidence="2">The sequence shown here is derived from an EMBL/GenBank/DDBJ whole genome shotgun (WGS) entry which is preliminary data.</text>
</comment>